<feature type="compositionally biased region" description="Polar residues" evidence="1">
    <location>
        <begin position="1"/>
        <end position="19"/>
    </location>
</feature>
<evidence type="ECO:0000313" key="3">
    <source>
        <dbReference type="Proteomes" id="UP000546162"/>
    </source>
</evidence>
<feature type="compositionally biased region" description="Basic and acidic residues" evidence="1">
    <location>
        <begin position="21"/>
        <end position="30"/>
    </location>
</feature>
<dbReference type="AlphaFoldDB" id="A0A7W7M6F1"/>
<gene>
    <name evidence="2" type="ORF">BJY16_002167</name>
</gene>
<accession>A0A7W7M6F1</accession>
<feature type="region of interest" description="Disordered" evidence="1">
    <location>
        <begin position="1"/>
        <end position="44"/>
    </location>
</feature>
<sequence length="44" mass="4487">MSTASFHTEMSASGSTSVDAESPRGGRKADGSPAAMRSDRATAR</sequence>
<evidence type="ECO:0000313" key="2">
    <source>
        <dbReference type="EMBL" id="MBB4738708.1"/>
    </source>
</evidence>
<organism evidence="2 3">
    <name type="scientific">Actinoplanes octamycinicus</name>
    <dbReference type="NCBI Taxonomy" id="135948"/>
    <lineage>
        <taxon>Bacteria</taxon>
        <taxon>Bacillati</taxon>
        <taxon>Actinomycetota</taxon>
        <taxon>Actinomycetes</taxon>
        <taxon>Micromonosporales</taxon>
        <taxon>Micromonosporaceae</taxon>
        <taxon>Actinoplanes</taxon>
    </lineage>
</organism>
<protein>
    <submittedName>
        <fullName evidence="2">Uncharacterized protein</fullName>
    </submittedName>
</protein>
<dbReference type="RefSeq" id="WP_260418274.1">
    <property type="nucleotide sequence ID" value="NZ_BAABFG010000005.1"/>
</dbReference>
<dbReference type="EMBL" id="JACHNB010000001">
    <property type="protein sequence ID" value="MBB4738708.1"/>
    <property type="molecule type" value="Genomic_DNA"/>
</dbReference>
<keyword evidence="3" id="KW-1185">Reference proteome</keyword>
<dbReference type="Proteomes" id="UP000546162">
    <property type="component" value="Unassembled WGS sequence"/>
</dbReference>
<comment type="caution">
    <text evidence="2">The sequence shown here is derived from an EMBL/GenBank/DDBJ whole genome shotgun (WGS) entry which is preliminary data.</text>
</comment>
<name>A0A7W7M6F1_9ACTN</name>
<reference evidence="2 3" key="1">
    <citation type="submission" date="2020-08" db="EMBL/GenBank/DDBJ databases">
        <title>Sequencing the genomes of 1000 actinobacteria strains.</title>
        <authorList>
            <person name="Klenk H.-P."/>
        </authorList>
    </citation>
    <scope>NUCLEOTIDE SEQUENCE [LARGE SCALE GENOMIC DNA]</scope>
    <source>
        <strain evidence="2 3">DSM 45809</strain>
    </source>
</reference>
<evidence type="ECO:0000256" key="1">
    <source>
        <dbReference type="SAM" id="MobiDB-lite"/>
    </source>
</evidence>
<proteinExistence type="predicted"/>